<sequence>MKKLITLLLTIAMMVTFILPAAGATTDSSTKDFHDQKLEAGLKALEDEKKSEDSEDKKNSNEKIQLRNPIIKLIQLIFTQATKTTSVVATSRSVATTITSHAIKEALKDGITNIMIDTILDGVSASGGPFKVDKFDDALGDSRVFYDYGTKTVIILAKTDNTIITVYKDTSTDGAASRIKAGRWKFGYWMFE</sequence>
<dbReference type="EMBL" id="BMHE01000016">
    <property type="protein sequence ID" value="GFZ85182.1"/>
    <property type="molecule type" value="Genomic_DNA"/>
</dbReference>
<evidence type="ECO:0000256" key="1">
    <source>
        <dbReference type="SAM" id="SignalP"/>
    </source>
</evidence>
<name>A0ABQ1ESA6_9BACL</name>
<feature type="signal peptide" evidence="1">
    <location>
        <begin position="1"/>
        <end position="24"/>
    </location>
</feature>
<dbReference type="RefSeq" id="WP_189013203.1">
    <property type="nucleotide sequence ID" value="NZ_BMHE01000016.1"/>
</dbReference>
<dbReference type="Proteomes" id="UP000615455">
    <property type="component" value="Unassembled WGS sequence"/>
</dbReference>
<protein>
    <submittedName>
        <fullName evidence="2">Uncharacterized protein</fullName>
    </submittedName>
</protein>
<keyword evidence="1" id="KW-0732">Signal</keyword>
<evidence type="ECO:0000313" key="3">
    <source>
        <dbReference type="Proteomes" id="UP000615455"/>
    </source>
</evidence>
<gene>
    <name evidence="2" type="ORF">GCM10008018_34020</name>
</gene>
<keyword evidence="3" id="KW-1185">Reference proteome</keyword>
<organism evidence="2 3">
    <name type="scientific">Paenibacillus marchantiophytorum</name>
    <dbReference type="NCBI Taxonomy" id="1619310"/>
    <lineage>
        <taxon>Bacteria</taxon>
        <taxon>Bacillati</taxon>
        <taxon>Bacillota</taxon>
        <taxon>Bacilli</taxon>
        <taxon>Bacillales</taxon>
        <taxon>Paenibacillaceae</taxon>
        <taxon>Paenibacillus</taxon>
    </lineage>
</organism>
<evidence type="ECO:0000313" key="2">
    <source>
        <dbReference type="EMBL" id="GFZ85182.1"/>
    </source>
</evidence>
<feature type="chain" id="PRO_5045518980" evidence="1">
    <location>
        <begin position="25"/>
        <end position="192"/>
    </location>
</feature>
<comment type="caution">
    <text evidence="2">The sequence shown here is derived from an EMBL/GenBank/DDBJ whole genome shotgun (WGS) entry which is preliminary data.</text>
</comment>
<accession>A0ABQ1ESA6</accession>
<reference evidence="3" key="1">
    <citation type="journal article" date="2019" name="Int. J. Syst. Evol. Microbiol.">
        <title>The Global Catalogue of Microorganisms (GCM) 10K type strain sequencing project: providing services to taxonomists for standard genome sequencing and annotation.</title>
        <authorList>
            <consortium name="The Broad Institute Genomics Platform"/>
            <consortium name="The Broad Institute Genome Sequencing Center for Infectious Disease"/>
            <person name="Wu L."/>
            <person name="Ma J."/>
        </authorList>
    </citation>
    <scope>NUCLEOTIDE SEQUENCE [LARGE SCALE GENOMIC DNA]</scope>
    <source>
        <strain evidence="3">CGMCC 1.15043</strain>
    </source>
</reference>
<proteinExistence type="predicted"/>